<dbReference type="SUPFAM" id="SSF55874">
    <property type="entry name" value="ATPase domain of HSP90 chaperone/DNA topoisomerase II/histidine kinase"/>
    <property type="match status" value="1"/>
</dbReference>
<protein>
    <recommendedName>
        <fullName evidence="2">histidine kinase</fullName>
        <ecNumber evidence="2">2.7.13.3</ecNumber>
    </recommendedName>
</protein>
<dbReference type="InterPro" id="IPR004358">
    <property type="entry name" value="Sig_transdc_His_kin-like_C"/>
</dbReference>
<keyword evidence="5" id="KW-0547">Nucleotide-binding</keyword>
<dbReference type="SUPFAM" id="SSF55785">
    <property type="entry name" value="PYP-like sensor domain (PAS domain)"/>
    <property type="match status" value="3"/>
</dbReference>
<dbReference type="InterPro" id="IPR036097">
    <property type="entry name" value="HisK_dim/P_sf"/>
</dbReference>
<comment type="catalytic activity">
    <reaction evidence="1">
        <text>ATP + protein L-histidine = ADP + protein N-phospho-L-histidine.</text>
        <dbReference type="EC" id="2.7.13.3"/>
    </reaction>
</comment>
<evidence type="ECO:0000313" key="12">
    <source>
        <dbReference type="EMBL" id="KYD14426.1"/>
    </source>
</evidence>
<evidence type="ECO:0000256" key="8">
    <source>
        <dbReference type="ARBA" id="ARBA00023012"/>
    </source>
</evidence>
<dbReference type="Proteomes" id="UP000075683">
    <property type="component" value="Unassembled WGS sequence"/>
</dbReference>
<dbReference type="Pfam" id="PF02518">
    <property type="entry name" value="HATPase_c"/>
    <property type="match status" value="1"/>
</dbReference>
<dbReference type="PANTHER" id="PTHR43065">
    <property type="entry name" value="SENSOR HISTIDINE KINASE"/>
    <property type="match status" value="1"/>
</dbReference>
<dbReference type="Pfam" id="PF13188">
    <property type="entry name" value="PAS_8"/>
    <property type="match status" value="1"/>
</dbReference>
<evidence type="ECO:0000256" key="6">
    <source>
        <dbReference type="ARBA" id="ARBA00022777"/>
    </source>
</evidence>
<dbReference type="InterPro" id="IPR005467">
    <property type="entry name" value="His_kinase_dom"/>
</dbReference>
<gene>
    <name evidence="12" type="ORF">B4135_2853</name>
</gene>
<evidence type="ECO:0000256" key="4">
    <source>
        <dbReference type="ARBA" id="ARBA00022679"/>
    </source>
</evidence>
<dbReference type="InterPro" id="IPR003661">
    <property type="entry name" value="HisK_dim/P_dom"/>
</dbReference>
<dbReference type="InterPro" id="IPR013767">
    <property type="entry name" value="PAS_fold"/>
</dbReference>
<dbReference type="GO" id="GO:0006355">
    <property type="term" value="P:regulation of DNA-templated transcription"/>
    <property type="evidence" value="ECO:0007669"/>
    <property type="project" value="InterPro"/>
</dbReference>
<sequence length="644" mass="74727">MQYFPSLKEFIFPCRINEKQAGGRWEKGGWKMENLPFTDELQKRMQLLEEDNQRLREQLNIYKKIYDNLPEPYILLDENKKIVDANPAACTLFETNFETLMNSSITEFLSLTPPEVFEDQRMLIRENGMLEDEWLIRSKNGLVKHIEFFSLGNILPNIDLYILKDVTARKRLEFERFFHLQLFNNIFNQVIDGIVMFDEKGIIVNANPAFCQYLKKDKNELIGFPIQAVLAGDDSSRREEIGRILSKAPFIGEIQLKSGEERKVFEISTSPNVYNGLYMSILRDKTEKYEMENELYNIALKFRNVFHGALDGMILWKNGLKICDMNSAGKKILGLTDQDDIHKQLDWLFCRKGNKKDFFRNVFLELHQKGEKRFTMDIETADGKVRTLEMTSKRDIVDGIHLTVFRDITERMKMEEQLRKTETLNVVGELAAGIAHEIRNPMTSLKGFIQLLQNSISGYAMYFDIITAELNRIESIVNEFLVLARPQVLQFYKCDITRIMRETIDLLYGQAVLNNVQFRTHFAKNIPKIYCDPNRIKQVFINIIKNAIEVMKEGGFVTIEIKKEMRNTLVVAISDEGGGIGKEDLKRLGEPFYTTKERGTGLGLMVSYNIISEHKGKIMVESDLGKGTTFFIYLPILQKEELEE</sequence>
<dbReference type="PANTHER" id="PTHR43065:SF34">
    <property type="entry name" value="SPORULATION KINASE A"/>
    <property type="match status" value="1"/>
</dbReference>
<dbReference type="GO" id="GO:0000155">
    <property type="term" value="F:phosphorelay sensor kinase activity"/>
    <property type="evidence" value="ECO:0007669"/>
    <property type="project" value="InterPro"/>
</dbReference>
<dbReference type="SMART" id="SM00387">
    <property type="entry name" value="HATPase_c"/>
    <property type="match status" value="1"/>
</dbReference>
<dbReference type="SMART" id="SM00091">
    <property type="entry name" value="PAS"/>
    <property type="match status" value="3"/>
</dbReference>
<dbReference type="Gene3D" id="3.30.565.10">
    <property type="entry name" value="Histidine kinase-like ATPase, C-terminal domain"/>
    <property type="match status" value="1"/>
</dbReference>
<dbReference type="SMART" id="SM00388">
    <property type="entry name" value="HisKA"/>
    <property type="match status" value="1"/>
</dbReference>
<keyword evidence="4" id="KW-0808">Transferase</keyword>
<dbReference type="InterPro" id="IPR003594">
    <property type="entry name" value="HATPase_dom"/>
</dbReference>
<accession>A0A150LQY9</accession>
<dbReference type="NCBIfam" id="TIGR00229">
    <property type="entry name" value="sensory_box"/>
    <property type="match status" value="3"/>
</dbReference>
<proteinExistence type="predicted"/>
<keyword evidence="7" id="KW-0067">ATP-binding</keyword>
<dbReference type="PROSITE" id="PS50112">
    <property type="entry name" value="PAS"/>
    <property type="match status" value="1"/>
</dbReference>
<dbReference type="PRINTS" id="PR00344">
    <property type="entry name" value="BCTRLSENSOR"/>
</dbReference>
<evidence type="ECO:0000256" key="1">
    <source>
        <dbReference type="ARBA" id="ARBA00000085"/>
    </source>
</evidence>
<evidence type="ECO:0000313" key="13">
    <source>
        <dbReference type="Proteomes" id="UP000075683"/>
    </source>
</evidence>
<evidence type="ECO:0000256" key="7">
    <source>
        <dbReference type="ARBA" id="ARBA00022840"/>
    </source>
</evidence>
<feature type="domain" description="PAS" evidence="11">
    <location>
        <begin position="179"/>
        <end position="223"/>
    </location>
</feature>
<dbReference type="PROSITE" id="PS50109">
    <property type="entry name" value="HIS_KIN"/>
    <property type="match status" value="1"/>
</dbReference>
<dbReference type="GO" id="GO:0005524">
    <property type="term" value="F:ATP binding"/>
    <property type="evidence" value="ECO:0007669"/>
    <property type="project" value="UniProtKB-KW"/>
</dbReference>
<dbReference type="EMBL" id="LQYT01000073">
    <property type="protein sequence ID" value="KYD14426.1"/>
    <property type="molecule type" value="Genomic_DNA"/>
</dbReference>
<dbReference type="Pfam" id="PF13426">
    <property type="entry name" value="PAS_9"/>
    <property type="match status" value="1"/>
</dbReference>
<dbReference type="EC" id="2.7.13.3" evidence="2"/>
<keyword evidence="8" id="KW-0902">Two-component regulatory system</keyword>
<dbReference type="Gene3D" id="1.10.287.130">
    <property type="match status" value="1"/>
</dbReference>
<dbReference type="InterPro" id="IPR036890">
    <property type="entry name" value="HATPase_C_sf"/>
</dbReference>
<evidence type="ECO:0000256" key="3">
    <source>
        <dbReference type="ARBA" id="ARBA00022553"/>
    </source>
</evidence>
<evidence type="ECO:0000256" key="9">
    <source>
        <dbReference type="SAM" id="Coils"/>
    </source>
</evidence>
<dbReference type="STRING" id="301148.B4135_2853"/>
<dbReference type="Gene3D" id="3.30.450.20">
    <property type="entry name" value="PAS domain"/>
    <property type="match status" value="3"/>
</dbReference>
<keyword evidence="6" id="KW-0418">Kinase</keyword>
<evidence type="ECO:0000256" key="2">
    <source>
        <dbReference type="ARBA" id="ARBA00012438"/>
    </source>
</evidence>
<keyword evidence="3" id="KW-0597">Phosphoprotein</keyword>
<dbReference type="InterPro" id="IPR035965">
    <property type="entry name" value="PAS-like_dom_sf"/>
</dbReference>
<name>A0A150LQY9_9BACI</name>
<dbReference type="Pfam" id="PF00512">
    <property type="entry name" value="HisKA"/>
    <property type="match status" value="1"/>
</dbReference>
<evidence type="ECO:0000259" key="10">
    <source>
        <dbReference type="PROSITE" id="PS50109"/>
    </source>
</evidence>
<dbReference type="CDD" id="cd00082">
    <property type="entry name" value="HisKA"/>
    <property type="match status" value="1"/>
</dbReference>
<feature type="coiled-coil region" evidence="9">
    <location>
        <begin position="38"/>
        <end position="65"/>
    </location>
</feature>
<dbReference type="Pfam" id="PF00989">
    <property type="entry name" value="PAS"/>
    <property type="match status" value="1"/>
</dbReference>
<dbReference type="CDD" id="cd00130">
    <property type="entry name" value="PAS"/>
    <property type="match status" value="2"/>
</dbReference>
<dbReference type="SUPFAM" id="SSF47384">
    <property type="entry name" value="Homodimeric domain of signal transducing histidine kinase"/>
    <property type="match status" value="1"/>
</dbReference>
<dbReference type="InterPro" id="IPR000014">
    <property type="entry name" value="PAS"/>
</dbReference>
<dbReference type="AlphaFoldDB" id="A0A150LQY9"/>
<organism evidence="12 13">
    <name type="scientific">Caldibacillus debilis</name>
    <dbReference type="NCBI Taxonomy" id="301148"/>
    <lineage>
        <taxon>Bacteria</taxon>
        <taxon>Bacillati</taxon>
        <taxon>Bacillota</taxon>
        <taxon>Bacilli</taxon>
        <taxon>Bacillales</taxon>
        <taxon>Bacillaceae</taxon>
        <taxon>Caldibacillus</taxon>
    </lineage>
</organism>
<comment type="caution">
    <text evidence="12">The sequence shown here is derived from an EMBL/GenBank/DDBJ whole genome shotgun (WGS) entry which is preliminary data.</text>
</comment>
<feature type="domain" description="Histidine kinase" evidence="10">
    <location>
        <begin position="433"/>
        <end position="638"/>
    </location>
</feature>
<reference evidence="12 13" key="1">
    <citation type="submission" date="2016-01" db="EMBL/GenBank/DDBJ databases">
        <title>Draft Genome Sequences of Seven Thermophilic Sporeformers Isolated from Foods.</title>
        <authorList>
            <person name="Berendsen E.M."/>
            <person name="Wells-Bennik M.H."/>
            <person name="Krawcyk A.O."/>
            <person name="De Jong A."/>
            <person name="Holsappel S."/>
            <person name="Eijlander R.T."/>
            <person name="Kuipers O.P."/>
        </authorList>
    </citation>
    <scope>NUCLEOTIDE SEQUENCE [LARGE SCALE GENOMIC DNA]</scope>
    <source>
        <strain evidence="12 13">B4135</strain>
    </source>
</reference>
<evidence type="ECO:0000259" key="11">
    <source>
        <dbReference type="PROSITE" id="PS50112"/>
    </source>
</evidence>
<evidence type="ECO:0000256" key="5">
    <source>
        <dbReference type="ARBA" id="ARBA00022741"/>
    </source>
</evidence>
<keyword evidence="9" id="KW-0175">Coiled coil</keyword>